<dbReference type="GO" id="GO:0006749">
    <property type="term" value="P:glutathione metabolic process"/>
    <property type="evidence" value="ECO:0007669"/>
    <property type="project" value="InterPro"/>
</dbReference>
<dbReference type="InterPro" id="IPR051682">
    <property type="entry name" value="Mito_Persulfide_Diox"/>
</dbReference>
<dbReference type="PROSITE" id="PS50206">
    <property type="entry name" value="RHODANESE_3"/>
    <property type="match status" value="2"/>
</dbReference>
<dbReference type="AlphaFoldDB" id="A0A5N1JQ57"/>
<dbReference type="Pfam" id="PF00753">
    <property type="entry name" value="Lactamase_B"/>
    <property type="match status" value="1"/>
</dbReference>
<feature type="domain" description="Rhodanese" evidence="2">
    <location>
        <begin position="373"/>
        <end position="461"/>
    </location>
</feature>
<dbReference type="GO" id="GO:0046872">
    <property type="term" value="F:metal ion binding"/>
    <property type="evidence" value="ECO:0007669"/>
    <property type="project" value="UniProtKB-KW"/>
</dbReference>
<dbReference type="CDD" id="cd00158">
    <property type="entry name" value="RHOD"/>
    <property type="match status" value="2"/>
</dbReference>
<comment type="caution">
    <text evidence="3">The sequence shown here is derived from an EMBL/GenBank/DDBJ whole genome shotgun (WGS) entry which is preliminary data.</text>
</comment>
<dbReference type="PANTHER" id="PTHR43084:SF1">
    <property type="entry name" value="PERSULFIDE DIOXYGENASE ETHE1, MITOCHONDRIAL"/>
    <property type="match status" value="1"/>
</dbReference>
<evidence type="ECO:0000256" key="1">
    <source>
        <dbReference type="ARBA" id="ARBA00022723"/>
    </source>
</evidence>
<dbReference type="EMBL" id="VTWS01000001">
    <property type="protein sequence ID" value="KAA9357627.1"/>
    <property type="molecule type" value="Genomic_DNA"/>
</dbReference>
<evidence type="ECO:0000259" key="2">
    <source>
        <dbReference type="PROSITE" id="PS50206"/>
    </source>
</evidence>
<dbReference type="SMART" id="SM00450">
    <property type="entry name" value="RHOD"/>
    <property type="match status" value="2"/>
</dbReference>
<dbReference type="GO" id="GO:0050313">
    <property type="term" value="F:sulfur dioxygenase activity"/>
    <property type="evidence" value="ECO:0007669"/>
    <property type="project" value="InterPro"/>
</dbReference>
<dbReference type="Gene3D" id="3.60.15.10">
    <property type="entry name" value="Ribonuclease Z/Hydroxyacylglutathione hydrolase-like"/>
    <property type="match status" value="1"/>
</dbReference>
<keyword evidence="1" id="KW-0479">Metal-binding</keyword>
<name>A0A5N1JQ57_9BACT</name>
<accession>A0A5N1JQ57</accession>
<dbReference type="Gene3D" id="3.40.250.10">
    <property type="entry name" value="Rhodanese-like domain"/>
    <property type="match status" value="2"/>
</dbReference>
<reference evidence="3 4" key="1">
    <citation type="submission" date="2019-09" db="EMBL/GenBank/DDBJ databases">
        <title>Genome Sequence of Larkinella sp MA1.</title>
        <authorList>
            <person name="Srinivasan S."/>
        </authorList>
    </citation>
    <scope>NUCLEOTIDE SEQUENCE [LARGE SCALE GENOMIC DNA]</scope>
    <source>
        <strain evidence="3 4">MA1</strain>
    </source>
</reference>
<dbReference type="SUPFAM" id="SSF56281">
    <property type="entry name" value="Metallo-hydrolase/oxidoreductase"/>
    <property type="match status" value="1"/>
</dbReference>
<keyword evidence="3" id="KW-0378">Hydrolase</keyword>
<dbReference type="Pfam" id="PF00581">
    <property type="entry name" value="Rhodanese"/>
    <property type="match status" value="2"/>
</dbReference>
<dbReference type="SUPFAM" id="SSF52821">
    <property type="entry name" value="Rhodanese/Cell cycle control phosphatase"/>
    <property type="match status" value="2"/>
</dbReference>
<feature type="domain" description="Rhodanese" evidence="2">
    <location>
        <begin position="268"/>
        <end position="359"/>
    </location>
</feature>
<dbReference type="SMART" id="SM00849">
    <property type="entry name" value="Lactamase_B"/>
    <property type="match status" value="1"/>
</dbReference>
<sequence>MKIEQIYTGCLAQGAYYIESEGQVAIIDPLREVKPYVEQASKAGSTIRYVLETHFHADFVSGHLDLARQTGATIVYGPLAKPNFEAHIATDGEELQLGSVKIRVLHTPGHTMESTCYLLLDETGKETALFSGDTLFIGDVGRPDLAQKADLTMDDLAGYLYESLRTKIMTLPDDVTVYPGHGAGSACGKNMSKETTDTLGNQKLFNYALRASMSKEEFIKEVTDGLLAPPQYFPQNVALNKQGYESIDTVLKRGGQALSPDAFEAAANETGALIIDTRPAQVFRQGFIPNSVNIGLGGQFAPWVGTLVPDVKHNLLLVCEPGQEQEALTRLARVGYDQVLGFLAGGFGTWEASGKESDTLLSVSAESLANRMAEGELEIVDVRKPGEFAAEHIAGVRNIPLEYLNDHMAELPKNKTLFIHCAGGYRSMMAASILRARGYEKLVDVTGGFDAIKKTGLFEITDYVCPTTLKKA</sequence>
<evidence type="ECO:0000313" key="4">
    <source>
        <dbReference type="Proteomes" id="UP000326344"/>
    </source>
</evidence>
<dbReference type="GO" id="GO:0070813">
    <property type="term" value="P:hydrogen sulfide metabolic process"/>
    <property type="evidence" value="ECO:0007669"/>
    <property type="project" value="TreeGrafter"/>
</dbReference>
<protein>
    <submittedName>
        <fullName evidence="3">MBL fold metallo-hydrolase</fullName>
    </submittedName>
</protein>
<dbReference type="GO" id="GO:0016787">
    <property type="term" value="F:hydrolase activity"/>
    <property type="evidence" value="ECO:0007669"/>
    <property type="project" value="UniProtKB-KW"/>
</dbReference>
<dbReference type="RefSeq" id="WP_150875757.1">
    <property type="nucleotide sequence ID" value="NZ_VTWS01000001.1"/>
</dbReference>
<dbReference type="InterPro" id="IPR001279">
    <property type="entry name" value="Metallo-B-lactamas"/>
</dbReference>
<dbReference type="InterPro" id="IPR044528">
    <property type="entry name" value="POD-like_MBL-fold"/>
</dbReference>
<dbReference type="FunFam" id="3.60.15.10:FF:000030">
    <property type="entry name" value="Metallo-beta-lactamase family protein"/>
    <property type="match status" value="1"/>
</dbReference>
<gene>
    <name evidence="3" type="ORF">F0P93_07820</name>
</gene>
<dbReference type="InterPro" id="IPR036866">
    <property type="entry name" value="RibonucZ/Hydroxyglut_hydro"/>
</dbReference>
<evidence type="ECO:0000313" key="3">
    <source>
        <dbReference type="EMBL" id="KAA9357627.1"/>
    </source>
</evidence>
<dbReference type="Proteomes" id="UP000326344">
    <property type="component" value="Unassembled WGS sequence"/>
</dbReference>
<dbReference type="InterPro" id="IPR001763">
    <property type="entry name" value="Rhodanese-like_dom"/>
</dbReference>
<keyword evidence="4" id="KW-1185">Reference proteome</keyword>
<organism evidence="3 4">
    <name type="scientific">Larkinella humicola</name>
    <dbReference type="NCBI Taxonomy" id="2607654"/>
    <lineage>
        <taxon>Bacteria</taxon>
        <taxon>Pseudomonadati</taxon>
        <taxon>Bacteroidota</taxon>
        <taxon>Cytophagia</taxon>
        <taxon>Cytophagales</taxon>
        <taxon>Spirosomataceae</taxon>
        <taxon>Larkinella</taxon>
    </lineage>
</organism>
<dbReference type="PANTHER" id="PTHR43084">
    <property type="entry name" value="PERSULFIDE DIOXYGENASE ETHE1"/>
    <property type="match status" value="1"/>
</dbReference>
<dbReference type="CDD" id="cd07724">
    <property type="entry name" value="POD-like_MBL-fold"/>
    <property type="match status" value="1"/>
</dbReference>
<dbReference type="InterPro" id="IPR036873">
    <property type="entry name" value="Rhodanese-like_dom_sf"/>
</dbReference>
<proteinExistence type="predicted"/>